<reference evidence="3" key="1">
    <citation type="journal article" date="2019" name="Nat. Commun.">
        <title>The genome of broomcorn millet.</title>
        <authorList>
            <person name="Zou C."/>
            <person name="Miki D."/>
            <person name="Li D."/>
            <person name="Tang Q."/>
            <person name="Xiao L."/>
            <person name="Rajput S."/>
            <person name="Deng P."/>
            <person name="Jia W."/>
            <person name="Huang R."/>
            <person name="Zhang M."/>
            <person name="Sun Y."/>
            <person name="Hu J."/>
            <person name="Fu X."/>
            <person name="Schnable P.S."/>
            <person name="Li F."/>
            <person name="Zhang H."/>
            <person name="Feng B."/>
            <person name="Zhu X."/>
            <person name="Liu R."/>
            <person name="Schnable J.C."/>
            <person name="Zhu J.-K."/>
            <person name="Zhang H."/>
        </authorList>
    </citation>
    <scope>NUCLEOTIDE SEQUENCE [LARGE SCALE GENOMIC DNA]</scope>
</reference>
<dbReference type="OrthoDB" id="693063at2759"/>
<proteinExistence type="predicted"/>
<feature type="compositionally biased region" description="Basic and acidic residues" evidence="1">
    <location>
        <begin position="7"/>
        <end position="24"/>
    </location>
</feature>
<sequence>MSDEQREEINRKQREYKARKKAESSRNTSVPVASGGTSQLSYQSTSVTGVSTVVLTPSLEDKENLIPDDPMEWLHRNDNFVPRRISGDPAIASDHSICTTGPSTRAPLQNQAGSSSKDKRLKDRERYINMGDQNKKELLQRNGEYKKCAGLIMSDQEQTPVPTISPDTTVLTGLSMNHDIGQPDEEDFDPQLFQPTEFNGDEGDETCIDEVRQLENLDLFDDGIRQLNEGDNYESFRVIGEDDNSANVLDDAYDIIYHNLPARHKLRDVPDCRHCGA</sequence>
<comment type="caution">
    <text evidence="2">The sequence shown here is derived from an EMBL/GenBank/DDBJ whole genome shotgun (WGS) entry which is preliminary data.</text>
</comment>
<feature type="compositionally biased region" description="Polar residues" evidence="1">
    <location>
        <begin position="25"/>
        <end position="43"/>
    </location>
</feature>
<dbReference type="Proteomes" id="UP000275267">
    <property type="component" value="Unassembled WGS sequence"/>
</dbReference>
<evidence type="ECO:0000256" key="1">
    <source>
        <dbReference type="SAM" id="MobiDB-lite"/>
    </source>
</evidence>
<feature type="region of interest" description="Disordered" evidence="1">
    <location>
        <begin position="1"/>
        <end position="48"/>
    </location>
</feature>
<gene>
    <name evidence="2" type="ORF">C2845_PM05G23010</name>
</gene>
<organism evidence="2 3">
    <name type="scientific">Panicum miliaceum</name>
    <name type="common">Proso millet</name>
    <name type="synonym">Broomcorn millet</name>
    <dbReference type="NCBI Taxonomy" id="4540"/>
    <lineage>
        <taxon>Eukaryota</taxon>
        <taxon>Viridiplantae</taxon>
        <taxon>Streptophyta</taxon>
        <taxon>Embryophyta</taxon>
        <taxon>Tracheophyta</taxon>
        <taxon>Spermatophyta</taxon>
        <taxon>Magnoliopsida</taxon>
        <taxon>Liliopsida</taxon>
        <taxon>Poales</taxon>
        <taxon>Poaceae</taxon>
        <taxon>PACMAD clade</taxon>
        <taxon>Panicoideae</taxon>
        <taxon>Panicodae</taxon>
        <taxon>Paniceae</taxon>
        <taxon>Panicinae</taxon>
        <taxon>Panicum</taxon>
        <taxon>Panicum sect. Panicum</taxon>
    </lineage>
</organism>
<name>A0A3L6T2E8_PANMI</name>
<accession>A0A3L6T2E8</accession>
<evidence type="ECO:0000313" key="3">
    <source>
        <dbReference type="Proteomes" id="UP000275267"/>
    </source>
</evidence>
<evidence type="ECO:0000313" key="2">
    <source>
        <dbReference type="EMBL" id="RLN29788.1"/>
    </source>
</evidence>
<dbReference type="AlphaFoldDB" id="A0A3L6T2E8"/>
<dbReference type="EMBL" id="PQIB02000003">
    <property type="protein sequence ID" value="RLN29788.1"/>
    <property type="molecule type" value="Genomic_DNA"/>
</dbReference>
<protein>
    <submittedName>
        <fullName evidence="2">Uncharacterized protein</fullName>
    </submittedName>
</protein>
<feature type="compositionally biased region" description="Polar residues" evidence="1">
    <location>
        <begin position="99"/>
        <end position="115"/>
    </location>
</feature>
<keyword evidence="3" id="KW-1185">Reference proteome</keyword>
<feature type="region of interest" description="Disordered" evidence="1">
    <location>
        <begin position="99"/>
        <end position="120"/>
    </location>
</feature>